<protein>
    <submittedName>
        <fullName evidence="1">Uncharacterized protein</fullName>
    </submittedName>
</protein>
<organism evidence="1 2">
    <name type="scientific">Araneus ventricosus</name>
    <name type="common">Orbweaver spider</name>
    <name type="synonym">Epeira ventricosa</name>
    <dbReference type="NCBI Taxonomy" id="182803"/>
    <lineage>
        <taxon>Eukaryota</taxon>
        <taxon>Metazoa</taxon>
        <taxon>Ecdysozoa</taxon>
        <taxon>Arthropoda</taxon>
        <taxon>Chelicerata</taxon>
        <taxon>Arachnida</taxon>
        <taxon>Araneae</taxon>
        <taxon>Araneomorphae</taxon>
        <taxon>Entelegynae</taxon>
        <taxon>Araneoidea</taxon>
        <taxon>Araneidae</taxon>
        <taxon>Araneus</taxon>
    </lineage>
</organism>
<name>A0A4Y2JTM5_ARAVE</name>
<proteinExistence type="predicted"/>
<reference evidence="1 2" key="1">
    <citation type="journal article" date="2019" name="Sci. Rep.">
        <title>Orb-weaving spider Araneus ventricosus genome elucidates the spidroin gene catalogue.</title>
        <authorList>
            <person name="Kono N."/>
            <person name="Nakamura H."/>
            <person name="Ohtoshi R."/>
            <person name="Moran D.A.P."/>
            <person name="Shinohara A."/>
            <person name="Yoshida Y."/>
            <person name="Fujiwara M."/>
            <person name="Mori M."/>
            <person name="Tomita M."/>
            <person name="Arakawa K."/>
        </authorList>
    </citation>
    <scope>NUCLEOTIDE SEQUENCE [LARGE SCALE GENOMIC DNA]</scope>
</reference>
<accession>A0A4Y2JTM5</accession>
<dbReference type="Proteomes" id="UP000499080">
    <property type="component" value="Unassembled WGS sequence"/>
</dbReference>
<comment type="caution">
    <text evidence="1">The sequence shown here is derived from an EMBL/GenBank/DDBJ whole genome shotgun (WGS) entry which is preliminary data.</text>
</comment>
<dbReference type="EMBL" id="BGPR01191886">
    <property type="protein sequence ID" value="GBM93721.1"/>
    <property type="molecule type" value="Genomic_DNA"/>
</dbReference>
<gene>
    <name evidence="1" type="ORF">AVEN_241657_1</name>
</gene>
<sequence length="105" mass="11866">MLILHFSAIKQQVTSVIHLAITSRKGMAGNAKLLRSGQRKIHKHNMCKNVECFGDETEIHTTARGEDLNKLRPSETFHRHQFCGRTDNSRVIKGLSDLGKLRTVT</sequence>
<evidence type="ECO:0000313" key="1">
    <source>
        <dbReference type="EMBL" id="GBM93721.1"/>
    </source>
</evidence>
<keyword evidence="2" id="KW-1185">Reference proteome</keyword>
<dbReference type="AlphaFoldDB" id="A0A4Y2JTM5"/>
<evidence type="ECO:0000313" key="2">
    <source>
        <dbReference type="Proteomes" id="UP000499080"/>
    </source>
</evidence>